<dbReference type="Gene3D" id="3.40.50.2000">
    <property type="entry name" value="Glycogen Phosphorylase B"/>
    <property type="match status" value="2"/>
</dbReference>
<gene>
    <name evidence="3" type="ORF">Acaty_c2486</name>
</gene>
<dbReference type="RefSeq" id="WP_004869091.1">
    <property type="nucleotide sequence ID" value="NZ_CP005986.1"/>
</dbReference>
<sequence>MARPLPQRPQHILLIKAHSAGIGDILRSSAAWAVLKERWPEAELHLLFLNRWPGYPSEELIAAHHLLSSAHFIPLREGRWGSLRGVGPRAWRQIFRQLHALSLKIRPDLIIDHEPHGIETSIVARWWRRHCGAPAVGVAEVPGRGWLYDYAGPSLRRYARERSLAWPMDYTERDFAALAAIGLARRGQGIVLQETPAGRAWRIQWNRDNPRAGSVIALNIGCGTAGAAQKRPALEILATALGEFHQRQPHLLLLLGAAEEAPINADFVRLFAAQSGSTEHIQDLAGKTTLTELTGVLQRADLVLSSDSGPYHMAVALGRPTLVYFNFANPEHYHHHKHVRILVGASSSEVFTELCQLWEQNHRATKNHS</sequence>
<evidence type="ECO:0000256" key="1">
    <source>
        <dbReference type="ARBA" id="ARBA00022676"/>
    </source>
</evidence>
<name>A0A059ZXT1_ACICK</name>
<evidence type="ECO:0000313" key="3">
    <source>
        <dbReference type="EMBL" id="AIA56330.1"/>
    </source>
</evidence>
<dbReference type="GO" id="GO:0009244">
    <property type="term" value="P:lipopolysaccharide core region biosynthetic process"/>
    <property type="evidence" value="ECO:0007669"/>
    <property type="project" value="TreeGrafter"/>
</dbReference>
<dbReference type="GO" id="GO:0005829">
    <property type="term" value="C:cytosol"/>
    <property type="evidence" value="ECO:0007669"/>
    <property type="project" value="TreeGrafter"/>
</dbReference>
<evidence type="ECO:0000256" key="2">
    <source>
        <dbReference type="ARBA" id="ARBA00022679"/>
    </source>
</evidence>
<dbReference type="GO" id="GO:0008713">
    <property type="term" value="F:ADP-heptose-lipopolysaccharide heptosyltransferase activity"/>
    <property type="evidence" value="ECO:0007669"/>
    <property type="project" value="TreeGrafter"/>
</dbReference>
<dbReference type="EMBL" id="CP005986">
    <property type="protein sequence ID" value="AIA56330.1"/>
    <property type="molecule type" value="Genomic_DNA"/>
</dbReference>
<proteinExistence type="predicted"/>
<evidence type="ECO:0000313" key="4">
    <source>
        <dbReference type="Proteomes" id="UP000005522"/>
    </source>
</evidence>
<dbReference type="Pfam" id="PF01075">
    <property type="entry name" value="Glyco_transf_9"/>
    <property type="match status" value="1"/>
</dbReference>
<dbReference type="KEGG" id="acz:Acaty_c2486"/>
<reference evidence="3 4" key="1">
    <citation type="journal article" date="2009" name="J. Bacteriol.">
        <title>Draft genome sequence of the extremely acidophilic bacterium Acidithiobacillus caldus ATCC 51756 reveals metabolic versatility in the genus Acidithiobacillus.</title>
        <authorList>
            <person name="Valdes J."/>
            <person name="Quatrini R."/>
            <person name="Hallberg K."/>
            <person name="Dopson M."/>
            <person name="Valenzuela P.D."/>
            <person name="Holmes D.S."/>
        </authorList>
    </citation>
    <scope>NUCLEOTIDE SEQUENCE [LARGE SCALE GENOMIC DNA]</scope>
    <source>
        <strain evidence="4">ATCC 51756 / DSM 8584 / KU</strain>
    </source>
</reference>
<dbReference type="Proteomes" id="UP000005522">
    <property type="component" value="Chromosome"/>
</dbReference>
<dbReference type="HOGENOM" id="CLU_753607_0_0_6"/>
<evidence type="ECO:0008006" key="5">
    <source>
        <dbReference type="Google" id="ProtNLM"/>
    </source>
</evidence>
<dbReference type="InterPro" id="IPR051199">
    <property type="entry name" value="LPS_LOS_Heptosyltrfase"/>
</dbReference>
<dbReference type="eggNOG" id="COG0859">
    <property type="taxonomic scope" value="Bacteria"/>
</dbReference>
<keyword evidence="1" id="KW-0328">Glycosyltransferase</keyword>
<dbReference type="PANTHER" id="PTHR30160">
    <property type="entry name" value="TETRAACYLDISACCHARIDE 4'-KINASE-RELATED"/>
    <property type="match status" value="1"/>
</dbReference>
<accession>A0A059ZXT1</accession>
<dbReference type="GeneID" id="92932550"/>
<dbReference type="InterPro" id="IPR002201">
    <property type="entry name" value="Glyco_trans_9"/>
</dbReference>
<dbReference type="AlphaFoldDB" id="A0A059ZXT1"/>
<keyword evidence="2" id="KW-0808">Transferase</keyword>
<organism evidence="3 4">
    <name type="scientific">Acidithiobacillus caldus (strain ATCC 51756 / DSM 8584 / KU)</name>
    <dbReference type="NCBI Taxonomy" id="637389"/>
    <lineage>
        <taxon>Bacteria</taxon>
        <taxon>Pseudomonadati</taxon>
        <taxon>Pseudomonadota</taxon>
        <taxon>Acidithiobacillia</taxon>
        <taxon>Acidithiobacillales</taxon>
        <taxon>Acidithiobacillaceae</taxon>
        <taxon>Acidithiobacillus</taxon>
    </lineage>
</organism>
<protein>
    <recommendedName>
        <fullName evidence="5">ADP-heptose--lipooligosaccharide heptosyltransferase II</fullName>
    </recommendedName>
</protein>
<dbReference type="SUPFAM" id="SSF53756">
    <property type="entry name" value="UDP-Glycosyltransferase/glycogen phosphorylase"/>
    <property type="match status" value="1"/>
</dbReference>